<dbReference type="HOGENOM" id="CLU_1357952_0_0_2"/>
<protein>
    <submittedName>
        <fullName evidence="2">Uncharacterized protein</fullName>
    </submittedName>
</protein>
<accession>K0IKY6</accession>
<evidence type="ECO:0000256" key="1">
    <source>
        <dbReference type="SAM" id="Phobius"/>
    </source>
</evidence>
<evidence type="ECO:0000313" key="3">
    <source>
        <dbReference type="Proteomes" id="UP000008037"/>
    </source>
</evidence>
<dbReference type="KEGG" id="nga:Ngar_c22840"/>
<organism evidence="2 3">
    <name type="scientific">Nitrososphaera gargensis (strain Ga9.2)</name>
    <dbReference type="NCBI Taxonomy" id="1237085"/>
    <lineage>
        <taxon>Archaea</taxon>
        <taxon>Nitrososphaerota</taxon>
        <taxon>Nitrososphaeria</taxon>
        <taxon>Nitrososphaerales</taxon>
        <taxon>Nitrososphaeraceae</taxon>
        <taxon>Nitrososphaera</taxon>
    </lineage>
</organism>
<keyword evidence="3" id="KW-1185">Reference proteome</keyword>
<feature type="transmembrane region" description="Helical" evidence="1">
    <location>
        <begin position="94"/>
        <end position="114"/>
    </location>
</feature>
<name>K0IKY6_NITGG</name>
<dbReference type="EMBL" id="CP002408">
    <property type="protein sequence ID" value="AFU59212.1"/>
    <property type="molecule type" value="Genomic_DNA"/>
</dbReference>
<dbReference type="AlphaFoldDB" id="K0IKY6"/>
<dbReference type="BioCyc" id="CNIT1237085:G1324-2282-MONOMER"/>
<keyword evidence="1" id="KW-1133">Transmembrane helix</keyword>
<sequence length="201" mass="22242">MNQYELAILRILLKSTVPLSKSKIVEGSPDDSSDFALSAISDLKRANFIVATNEGFSNEMLELAKDRKRDVIMFLNPSQNDLPADRSESKGKRMMWITATLMIMGAFASVYMAYAAGVNDRVASSQLQPASYRDVKFGVVRWLPEGYAADIAERPTATLHLKPLNEYSAKIEALPKDISVKYYLAPEFTEGTPAAQPKTPT</sequence>
<keyword evidence="1" id="KW-0472">Membrane</keyword>
<evidence type="ECO:0000313" key="2">
    <source>
        <dbReference type="EMBL" id="AFU59212.1"/>
    </source>
</evidence>
<dbReference type="STRING" id="1237085.Ngar_c22840"/>
<keyword evidence="1" id="KW-0812">Transmembrane</keyword>
<dbReference type="InParanoid" id="K0IKY6"/>
<reference evidence="2 3" key="1">
    <citation type="journal article" date="2012" name="Environ. Microbiol.">
        <title>The genome of the ammonia-oxidizing Candidatus Nitrososphaera gargensis: insights into metabolic versatility and environmental adaptations.</title>
        <authorList>
            <person name="Spang A."/>
            <person name="Poehlein A."/>
            <person name="Offre P."/>
            <person name="Zumbragel S."/>
            <person name="Haider S."/>
            <person name="Rychlik N."/>
            <person name="Nowka B."/>
            <person name="Schmeisser C."/>
            <person name="Lebedeva E.V."/>
            <person name="Rattei T."/>
            <person name="Bohm C."/>
            <person name="Schmid M."/>
            <person name="Galushko A."/>
            <person name="Hatzenpichler R."/>
            <person name="Weinmaier T."/>
            <person name="Daniel R."/>
            <person name="Schleper C."/>
            <person name="Spieck E."/>
            <person name="Streit W."/>
            <person name="Wagner M."/>
        </authorList>
    </citation>
    <scope>NUCLEOTIDE SEQUENCE [LARGE SCALE GENOMIC DNA]</scope>
    <source>
        <strain evidence="3">Ga9.2</strain>
    </source>
</reference>
<gene>
    <name evidence="2" type="ordered locus">Ngar_c22840</name>
</gene>
<dbReference type="RefSeq" id="WP_015019747.1">
    <property type="nucleotide sequence ID" value="NC_018719.1"/>
</dbReference>
<dbReference type="Proteomes" id="UP000008037">
    <property type="component" value="Chromosome"/>
</dbReference>
<dbReference type="GeneID" id="13796147"/>
<proteinExistence type="predicted"/>